<sequence>MTANTDTDSMPCGELATLLVALIVLGRCEVGAGEADLKAERNLSLACAGDTAELVLRETTAYGLPADVNPVTVAALPGRRVFMLRQTSQGSRSIIAVVSDSILNFGYEMSLKAMAAEDERLLVATDSTIYWVNSRTGVETRVKLSDWSPASVTAVAADNRRLWLATTSDDGSLLHLFTEGGRTAIDTLVRLAAIQLPGPSRLHDSYAGGVVAAVVDSPYSVLVYDSVGQLSERFSPPDTLLLKGETAGRALYSLIAFPLDCNRILHILVDLRSDRRWFVVYDRKSTRVIRGRVVHSPLGFVQSIPDERLLVGVRDLPGRREVVVFQWSWDPF</sequence>
<comment type="caution">
    <text evidence="1">The sequence shown here is derived from an EMBL/GenBank/DDBJ whole genome shotgun (WGS) entry which is preliminary data.</text>
</comment>
<reference evidence="1 2" key="1">
    <citation type="submission" date="2020-01" db="EMBL/GenBank/DDBJ databases">
        <title>Genomes assembled from Gulf of Kutch pelagic sediment metagenomes.</title>
        <authorList>
            <person name="Chandrashekar M."/>
            <person name="Mahajan M.S."/>
            <person name="Dave K.J."/>
            <person name="Vatsa P."/>
            <person name="Nathani N.M."/>
        </authorList>
    </citation>
    <scope>NUCLEOTIDE SEQUENCE [LARGE SCALE GENOMIC DNA]</scope>
    <source>
        <strain evidence="1">KS3-K002</strain>
    </source>
</reference>
<protein>
    <submittedName>
        <fullName evidence="1">Uncharacterized protein</fullName>
    </submittedName>
</protein>
<dbReference type="SUPFAM" id="SSF50969">
    <property type="entry name" value="YVTN repeat-like/Quinoprotein amine dehydrogenase"/>
    <property type="match status" value="1"/>
</dbReference>
<gene>
    <name evidence="1" type="ORF">GWO12_04360</name>
</gene>
<accession>A0AAE4Z8W8</accession>
<organism evidence="1 2">
    <name type="scientific">Candidatus Kutchimonas denitrificans</name>
    <dbReference type="NCBI Taxonomy" id="3056748"/>
    <lineage>
        <taxon>Bacteria</taxon>
        <taxon>Pseudomonadati</taxon>
        <taxon>Gemmatimonadota</taxon>
        <taxon>Gemmatimonadia</taxon>
        <taxon>Candidatus Palauibacterales</taxon>
        <taxon>Candidatus Palauibacteraceae</taxon>
        <taxon>Candidatus Kutchimonas</taxon>
    </lineage>
</organism>
<proteinExistence type="predicted"/>
<evidence type="ECO:0000313" key="1">
    <source>
        <dbReference type="EMBL" id="NIR74331.1"/>
    </source>
</evidence>
<dbReference type="InterPro" id="IPR011044">
    <property type="entry name" value="Quino_amine_DH_bsu"/>
</dbReference>
<dbReference type="EMBL" id="JAACAK010000035">
    <property type="protein sequence ID" value="NIR74331.1"/>
    <property type="molecule type" value="Genomic_DNA"/>
</dbReference>
<dbReference type="AlphaFoldDB" id="A0AAE4Z8W8"/>
<dbReference type="Proteomes" id="UP000702544">
    <property type="component" value="Unassembled WGS sequence"/>
</dbReference>
<evidence type="ECO:0000313" key="2">
    <source>
        <dbReference type="Proteomes" id="UP000702544"/>
    </source>
</evidence>
<name>A0AAE4Z8W8_9BACT</name>